<dbReference type="InterPro" id="IPR036864">
    <property type="entry name" value="Zn2-C6_fun-type_DNA-bd_sf"/>
</dbReference>
<keyword evidence="2" id="KW-0539">Nucleus</keyword>
<evidence type="ECO:0000256" key="1">
    <source>
        <dbReference type="ARBA" id="ARBA00004123"/>
    </source>
</evidence>
<dbReference type="PANTHER" id="PTHR37534">
    <property type="entry name" value="TRANSCRIPTIONAL ACTIVATOR PROTEIN UGA3"/>
    <property type="match status" value="1"/>
</dbReference>
<protein>
    <submittedName>
        <fullName evidence="4">Fungal-specific transcription factor domain-containing protein</fullName>
    </submittedName>
</protein>
<comment type="caution">
    <text evidence="4">The sequence shown here is derived from an EMBL/GenBank/DDBJ whole genome shotgun (WGS) entry which is preliminary data.</text>
</comment>
<dbReference type="GO" id="GO:0005634">
    <property type="term" value="C:nucleus"/>
    <property type="evidence" value="ECO:0007669"/>
    <property type="project" value="UniProtKB-SubCell"/>
</dbReference>
<evidence type="ECO:0000313" key="5">
    <source>
        <dbReference type="Proteomes" id="UP000813444"/>
    </source>
</evidence>
<dbReference type="Pfam" id="PF11951">
    <property type="entry name" value="Fungal_trans_2"/>
    <property type="match status" value="1"/>
</dbReference>
<dbReference type="OrthoDB" id="5130013at2759"/>
<dbReference type="CDD" id="cd00067">
    <property type="entry name" value="GAL4"/>
    <property type="match status" value="1"/>
</dbReference>
<dbReference type="PANTHER" id="PTHR37534:SF39">
    <property type="entry name" value="TRANSCRIPTION FACTOR DOMAIN-CONTAINING PROTEIN"/>
    <property type="match status" value="1"/>
</dbReference>
<sequence>MSRPRPPGRRVRCDRALPSCLRCSKAGRACGGYAAPVFWPKKGDTRRSSVGPRPPPGGRAHRAGDGVQFLHVSWWDIAAHDYMAQQDWSRDPSSSCVGADVARKLPKTLSWIPDMSASDKQLVQYFDERGSWSLRCLGQDATAIRATIASMAFSENTTAASSLVHALLALSSFLQGDPTAQALQHKASAIRALQASMQKGLGRKEVLQHIAANMLLCSLDVYLARFTGANWAWHVAAAVQLVNSAPRFSLTFKDGDCLALLAWVHYHNVLAQFSYSHWRRGERPMLADMDKPLQLPYASGPEYELLCLLADVFHATKGESEPDEARATMLERKLLAMDMKQGETSHGQTMLELYRLAGLVYLSRCRGRGANAEEWAAQALPLLTGAEASPWPFAVLVLGFEARTDEQRLGVLEAMARTERRGPWGNLGCARDSLRMAWVHDDLAPWLLGYRRRLTAMLSAFSNCFPTYL</sequence>
<keyword evidence="5" id="KW-1185">Reference proteome</keyword>
<evidence type="ECO:0000313" key="4">
    <source>
        <dbReference type="EMBL" id="KAH7318094.1"/>
    </source>
</evidence>
<dbReference type="GO" id="GO:0000981">
    <property type="term" value="F:DNA-binding transcription factor activity, RNA polymerase II-specific"/>
    <property type="evidence" value="ECO:0007669"/>
    <property type="project" value="InterPro"/>
</dbReference>
<evidence type="ECO:0000256" key="3">
    <source>
        <dbReference type="SAM" id="MobiDB-lite"/>
    </source>
</evidence>
<evidence type="ECO:0000256" key="2">
    <source>
        <dbReference type="ARBA" id="ARBA00023242"/>
    </source>
</evidence>
<reference evidence="4" key="1">
    <citation type="journal article" date="2021" name="Nat. Commun.">
        <title>Genetic determinants of endophytism in the Arabidopsis root mycobiome.</title>
        <authorList>
            <person name="Mesny F."/>
            <person name="Miyauchi S."/>
            <person name="Thiergart T."/>
            <person name="Pickel B."/>
            <person name="Atanasova L."/>
            <person name="Karlsson M."/>
            <person name="Huettel B."/>
            <person name="Barry K.W."/>
            <person name="Haridas S."/>
            <person name="Chen C."/>
            <person name="Bauer D."/>
            <person name="Andreopoulos W."/>
            <person name="Pangilinan J."/>
            <person name="LaButti K."/>
            <person name="Riley R."/>
            <person name="Lipzen A."/>
            <person name="Clum A."/>
            <person name="Drula E."/>
            <person name="Henrissat B."/>
            <person name="Kohler A."/>
            <person name="Grigoriev I.V."/>
            <person name="Martin F.M."/>
            <person name="Hacquard S."/>
        </authorList>
    </citation>
    <scope>NUCLEOTIDE SEQUENCE</scope>
    <source>
        <strain evidence="4">MPI-CAGE-CH-0235</strain>
    </source>
</reference>
<accession>A0A8K0SPE1</accession>
<gene>
    <name evidence="4" type="ORF">B0I35DRAFT_460583</name>
</gene>
<dbReference type="SUPFAM" id="SSF57701">
    <property type="entry name" value="Zn2/Cys6 DNA-binding domain"/>
    <property type="match status" value="1"/>
</dbReference>
<comment type="subcellular location">
    <subcellularLocation>
        <location evidence="1">Nucleus</location>
    </subcellularLocation>
</comment>
<dbReference type="EMBL" id="JAGPNK010000007">
    <property type="protein sequence ID" value="KAH7318094.1"/>
    <property type="molecule type" value="Genomic_DNA"/>
</dbReference>
<dbReference type="GO" id="GO:0045944">
    <property type="term" value="P:positive regulation of transcription by RNA polymerase II"/>
    <property type="evidence" value="ECO:0007669"/>
    <property type="project" value="TreeGrafter"/>
</dbReference>
<feature type="region of interest" description="Disordered" evidence="3">
    <location>
        <begin position="43"/>
        <end position="63"/>
    </location>
</feature>
<dbReference type="GO" id="GO:0008270">
    <property type="term" value="F:zinc ion binding"/>
    <property type="evidence" value="ECO:0007669"/>
    <property type="project" value="InterPro"/>
</dbReference>
<dbReference type="GO" id="GO:0000976">
    <property type="term" value="F:transcription cis-regulatory region binding"/>
    <property type="evidence" value="ECO:0007669"/>
    <property type="project" value="TreeGrafter"/>
</dbReference>
<dbReference type="Proteomes" id="UP000813444">
    <property type="component" value="Unassembled WGS sequence"/>
</dbReference>
<proteinExistence type="predicted"/>
<dbReference type="InterPro" id="IPR021858">
    <property type="entry name" value="Fun_TF"/>
</dbReference>
<dbReference type="InterPro" id="IPR001138">
    <property type="entry name" value="Zn2Cys6_DnaBD"/>
</dbReference>
<organism evidence="4 5">
    <name type="scientific">Stachybotrys elegans</name>
    <dbReference type="NCBI Taxonomy" id="80388"/>
    <lineage>
        <taxon>Eukaryota</taxon>
        <taxon>Fungi</taxon>
        <taxon>Dikarya</taxon>
        <taxon>Ascomycota</taxon>
        <taxon>Pezizomycotina</taxon>
        <taxon>Sordariomycetes</taxon>
        <taxon>Hypocreomycetidae</taxon>
        <taxon>Hypocreales</taxon>
        <taxon>Stachybotryaceae</taxon>
        <taxon>Stachybotrys</taxon>
    </lineage>
</organism>
<dbReference type="AlphaFoldDB" id="A0A8K0SPE1"/>
<name>A0A8K0SPE1_9HYPO</name>